<evidence type="ECO:0000256" key="10">
    <source>
        <dbReference type="SAM" id="MobiDB-lite"/>
    </source>
</evidence>
<protein>
    <recommendedName>
        <fullName evidence="9">Leishmanolysin-like peptidase</fullName>
        <ecNumber evidence="9">3.4.24.-</ecNumber>
    </recommendedName>
</protein>
<feature type="compositionally biased region" description="Low complexity" evidence="10">
    <location>
        <begin position="615"/>
        <end position="626"/>
    </location>
</feature>
<dbReference type="GO" id="GO:0008233">
    <property type="term" value="F:peptidase activity"/>
    <property type="evidence" value="ECO:0000318"/>
    <property type="project" value="GO_Central"/>
</dbReference>
<dbReference type="InterPro" id="IPR001577">
    <property type="entry name" value="Peptidase_M8"/>
</dbReference>
<evidence type="ECO:0000256" key="9">
    <source>
        <dbReference type="RuleBase" id="RU366077"/>
    </source>
</evidence>
<feature type="compositionally biased region" description="Pro residues" evidence="10">
    <location>
        <begin position="602"/>
        <end position="614"/>
    </location>
</feature>
<accession>A0A9J7MYL9</accession>
<proteinExistence type="inferred from homology"/>
<dbReference type="EC" id="3.4.24.-" evidence="9"/>
<keyword evidence="3 8" id="KW-0479">Metal-binding</keyword>
<keyword evidence="6 8" id="KW-0482">Metalloprotease</keyword>
<keyword evidence="4 9" id="KW-0378">Hydrolase</keyword>
<evidence type="ECO:0000256" key="7">
    <source>
        <dbReference type="PIRSR" id="PIRSR601577-1"/>
    </source>
</evidence>
<dbReference type="KEGG" id="bfo:118421627"/>
<sequence>MSSWVKGLVYLLSALVCVGHLPAPLPTINTCIFDDIEPPDVLQKRQTYAHTQDVLREAGTHSHIPDVLQRSGTYSHTEDVSEGTRRTSDRTKRNTQTSDRARRNSRDLFQPLRITTWFHNIGSELGRAEQDSLRAVVQEAVGRITRALAVVPVQGPLVLGRNFTEICKFAVAANQPNAGKCSVAKTTYRGEICIAEFLIPDEHLEGFATWADTGDTPVQVLYTDGAGVADTDYILYVTAATTTRCQNDHSILAYASYCQLDQNNRPTAGYTNFCPVQLQGPGFDRDKFVMTAIHELLHALGFSKQLYGKFKDCSSSADPTSCPDRRDVVETRYGMNRITTPTVLNRTQQHFRCSWTDFGGPLEDRPTGVSSHWESRLMQGSIMTAKLGPPHLHTIDAVTLAVLEDSGWYRVDYTTAGPLVWGEGQGCTFGTEATCVTSDDWFCLGSSVGCHYLRLDKGRCESDSYLGACRVHKPQPGDECWKESSAPSTLQLELHGESYQEASRCFMSNLIKTGQGGPSSPAGRCYEHRCNSTGVLEVRVQGSPWVRCQFGSSIAIPGYSGLLECPPAGVLCRDVYPPPHTTATATTQADNCPTGNTQHNPPTSPPSCVPPPHTTPSHVTPSPHHCYSYNTG</sequence>
<feature type="active site" evidence="7">
    <location>
        <position position="295"/>
    </location>
</feature>
<evidence type="ECO:0000256" key="3">
    <source>
        <dbReference type="ARBA" id="ARBA00022723"/>
    </source>
</evidence>
<feature type="region of interest" description="Disordered" evidence="10">
    <location>
        <begin position="59"/>
        <end position="105"/>
    </location>
</feature>
<keyword evidence="9" id="KW-0732">Signal</keyword>
<feature type="compositionally biased region" description="Basic and acidic residues" evidence="10">
    <location>
        <begin position="76"/>
        <end position="92"/>
    </location>
</feature>
<dbReference type="SUPFAM" id="SSF55486">
    <property type="entry name" value="Metalloproteases ('zincins'), catalytic domain"/>
    <property type="match status" value="1"/>
</dbReference>
<dbReference type="GO" id="GO:0016020">
    <property type="term" value="C:membrane"/>
    <property type="evidence" value="ECO:0007669"/>
    <property type="project" value="InterPro"/>
</dbReference>
<evidence type="ECO:0000313" key="11">
    <source>
        <dbReference type="Proteomes" id="UP000001554"/>
    </source>
</evidence>
<comment type="cofactor">
    <cofactor evidence="8 9">
        <name>Zn(2+)</name>
        <dbReference type="ChEBI" id="CHEBI:29105"/>
    </cofactor>
    <text evidence="8 9">Binds 1 zinc ion per subunit.</text>
</comment>
<evidence type="ECO:0000256" key="1">
    <source>
        <dbReference type="ARBA" id="ARBA00005860"/>
    </source>
</evidence>
<dbReference type="PRINTS" id="PR00782">
    <property type="entry name" value="LSHMANOLYSIN"/>
</dbReference>
<feature type="binding site" evidence="8">
    <location>
        <position position="298"/>
    </location>
    <ligand>
        <name>Zn(2+)</name>
        <dbReference type="ChEBI" id="CHEBI:29105"/>
        <note>catalytic</note>
    </ligand>
</feature>
<dbReference type="Gene3D" id="3.10.170.20">
    <property type="match status" value="1"/>
</dbReference>
<dbReference type="OMA" id="CTERGAY"/>
<evidence type="ECO:0000256" key="4">
    <source>
        <dbReference type="ARBA" id="ARBA00022801"/>
    </source>
</evidence>
<reference evidence="12" key="1">
    <citation type="journal article" date="2016" name="Genome Biol. Evol.">
        <title>Conserved non-coding elements in the most distant genera of cephalochordates: the Goldilocks principle.</title>
        <authorList>
            <person name="Yue J.X."/>
            <person name="Kozmikova I."/>
            <person name="Ono H."/>
            <person name="Nossa C.W."/>
            <person name="Kozmik Z."/>
            <person name="Putnam N.H."/>
            <person name="Yu J.K."/>
            <person name="Holland L.Z."/>
        </authorList>
    </citation>
    <scope>NUCLEOTIDE SEQUENCE</scope>
</reference>
<dbReference type="GO" id="GO:0006508">
    <property type="term" value="P:proteolysis"/>
    <property type="evidence" value="ECO:0007669"/>
    <property type="project" value="UniProtKB-KW"/>
</dbReference>
<reference evidence="12" key="3">
    <citation type="submission" date="2025-08" db="UniProtKB">
        <authorList>
            <consortium name="RefSeq"/>
        </authorList>
    </citation>
    <scope>IDENTIFICATION</scope>
</reference>
<comment type="similarity">
    <text evidence="1 9">Belongs to the peptidase M8 family.</text>
</comment>
<reference evidence="11" key="2">
    <citation type="journal article" date="2020" name="Nat. Ecol. Evol.">
        <title>Deeply conserved synteny resolves early events in vertebrate evolution.</title>
        <authorList>
            <person name="Simakov O."/>
            <person name="Marletaz F."/>
            <person name="Yue J.X."/>
            <person name="O'Connell B."/>
            <person name="Jenkins J."/>
            <person name="Brandt A."/>
            <person name="Calef R."/>
            <person name="Tung C.H."/>
            <person name="Huang T.K."/>
            <person name="Schmutz J."/>
            <person name="Satoh N."/>
            <person name="Yu J.K."/>
            <person name="Putnam N.H."/>
            <person name="Green R.E."/>
            <person name="Rokhsar D.S."/>
        </authorList>
    </citation>
    <scope>NUCLEOTIDE SEQUENCE [LARGE SCALE GENOMIC DNA]</scope>
    <source>
        <strain evidence="11">S238N-H82</strain>
    </source>
</reference>
<dbReference type="FunFam" id="3.10.170.20:FF:000012">
    <property type="entry name" value="Leishmanolysin-like peptidase 2"/>
    <property type="match status" value="1"/>
</dbReference>
<evidence type="ECO:0000313" key="12">
    <source>
        <dbReference type="RefSeq" id="XP_035684891.1"/>
    </source>
</evidence>
<dbReference type="GeneID" id="118421627"/>
<evidence type="ECO:0000256" key="8">
    <source>
        <dbReference type="PIRSR" id="PIRSR601577-2"/>
    </source>
</evidence>
<feature type="binding site" evidence="8">
    <location>
        <position position="372"/>
    </location>
    <ligand>
        <name>Zn(2+)</name>
        <dbReference type="ChEBI" id="CHEBI:29105"/>
        <note>catalytic</note>
    </ligand>
</feature>
<evidence type="ECO:0000256" key="2">
    <source>
        <dbReference type="ARBA" id="ARBA00022670"/>
    </source>
</evidence>
<feature type="binding site" evidence="8">
    <location>
        <position position="294"/>
    </location>
    <ligand>
        <name>Zn(2+)</name>
        <dbReference type="ChEBI" id="CHEBI:29105"/>
        <note>catalytic</note>
    </ligand>
</feature>
<keyword evidence="11" id="KW-1185">Reference proteome</keyword>
<feature type="region of interest" description="Disordered" evidence="10">
    <location>
        <begin position="583"/>
        <end position="632"/>
    </location>
</feature>
<evidence type="ECO:0000256" key="6">
    <source>
        <dbReference type="ARBA" id="ARBA00023049"/>
    </source>
</evidence>
<gene>
    <name evidence="12" type="primary">LOC118421627</name>
</gene>
<dbReference type="OrthoDB" id="527990at2759"/>
<dbReference type="PANTHER" id="PTHR10942:SF6">
    <property type="entry name" value="CILIATED LEFT-RIGHT ORGANIZER METALLOPEPTIDASE"/>
    <property type="match status" value="1"/>
</dbReference>
<dbReference type="RefSeq" id="XP_035684891.1">
    <property type="nucleotide sequence ID" value="XM_035828998.1"/>
</dbReference>
<evidence type="ECO:0000256" key="5">
    <source>
        <dbReference type="ARBA" id="ARBA00022833"/>
    </source>
</evidence>
<dbReference type="PANTHER" id="PTHR10942">
    <property type="entry name" value="LEISHMANOLYSIN-LIKE PEPTIDASE"/>
    <property type="match status" value="1"/>
</dbReference>
<dbReference type="GO" id="GO:0005737">
    <property type="term" value="C:cytoplasm"/>
    <property type="evidence" value="ECO:0000318"/>
    <property type="project" value="GO_Central"/>
</dbReference>
<dbReference type="Gene3D" id="3.90.132.10">
    <property type="entry name" value="Leishmanolysin , domain 2"/>
    <property type="match status" value="1"/>
</dbReference>
<dbReference type="Proteomes" id="UP000001554">
    <property type="component" value="Chromosome 1"/>
</dbReference>
<feature type="signal peptide" evidence="9">
    <location>
        <begin position="1"/>
        <end position="19"/>
    </location>
</feature>
<dbReference type="GO" id="GO:0046872">
    <property type="term" value="F:metal ion binding"/>
    <property type="evidence" value="ECO:0007669"/>
    <property type="project" value="UniProtKB-KW"/>
</dbReference>
<dbReference type="GO" id="GO:0007155">
    <property type="term" value="P:cell adhesion"/>
    <property type="evidence" value="ECO:0007669"/>
    <property type="project" value="InterPro"/>
</dbReference>
<keyword evidence="5 8" id="KW-0862">Zinc</keyword>
<dbReference type="AlphaFoldDB" id="A0A9J7MYL9"/>
<feature type="compositionally biased region" description="Polar residues" evidence="10">
    <location>
        <begin position="588"/>
        <end position="600"/>
    </location>
</feature>
<feature type="chain" id="PRO_5039961354" description="Leishmanolysin-like peptidase" evidence="9">
    <location>
        <begin position="20"/>
        <end position="632"/>
    </location>
</feature>
<keyword evidence="2 9" id="KW-0645">Protease</keyword>
<organism evidence="11 12">
    <name type="scientific">Branchiostoma floridae</name>
    <name type="common">Florida lancelet</name>
    <name type="synonym">Amphioxus</name>
    <dbReference type="NCBI Taxonomy" id="7739"/>
    <lineage>
        <taxon>Eukaryota</taxon>
        <taxon>Metazoa</taxon>
        <taxon>Chordata</taxon>
        <taxon>Cephalochordata</taxon>
        <taxon>Leptocardii</taxon>
        <taxon>Amphioxiformes</taxon>
        <taxon>Branchiostomatidae</taxon>
        <taxon>Branchiostoma</taxon>
    </lineage>
</organism>
<name>A0A9J7MYL9_BRAFL</name>
<dbReference type="Pfam" id="PF01457">
    <property type="entry name" value="Peptidase_M8"/>
    <property type="match status" value="2"/>
</dbReference>
<dbReference type="GO" id="GO:0004222">
    <property type="term" value="F:metalloendopeptidase activity"/>
    <property type="evidence" value="ECO:0007669"/>
    <property type="project" value="UniProtKB-UniRule"/>
</dbReference>